<dbReference type="Proteomes" id="UP001144978">
    <property type="component" value="Unassembled WGS sequence"/>
</dbReference>
<reference evidence="1" key="1">
    <citation type="submission" date="2022-08" db="EMBL/GenBank/DDBJ databases">
        <title>Genome Sequence of Pycnoporus sanguineus.</title>
        <authorList>
            <person name="Buettner E."/>
        </authorList>
    </citation>
    <scope>NUCLEOTIDE SEQUENCE</scope>
    <source>
        <strain evidence="1">CG-C14</strain>
    </source>
</reference>
<protein>
    <submittedName>
        <fullName evidence="1">Uncharacterized protein</fullName>
    </submittedName>
</protein>
<organism evidence="1 2">
    <name type="scientific">Trametes sanguinea</name>
    <dbReference type="NCBI Taxonomy" id="158606"/>
    <lineage>
        <taxon>Eukaryota</taxon>
        <taxon>Fungi</taxon>
        <taxon>Dikarya</taxon>
        <taxon>Basidiomycota</taxon>
        <taxon>Agaricomycotina</taxon>
        <taxon>Agaricomycetes</taxon>
        <taxon>Polyporales</taxon>
        <taxon>Polyporaceae</taxon>
        <taxon>Trametes</taxon>
    </lineage>
</organism>
<keyword evidence="2" id="KW-1185">Reference proteome</keyword>
<gene>
    <name evidence="1" type="ORF">NUW54_g14112</name>
</gene>
<proteinExistence type="predicted"/>
<name>A0ACC1MF49_9APHY</name>
<evidence type="ECO:0000313" key="1">
    <source>
        <dbReference type="EMBL" id="KAJ2965459.1"/>
    </source>
</evidence>
<accession>A0ACC1MF49</accession>
<comment type="caution">
    <text evidence="1">The sequence shown here is derived from an EMBL/GenBank/DDBJ whole genome shotgun (WGS) entry which is preliminary data.</text>
</comment>
<dbReference type="EMBL" id="JANSHE010007009">
    <property type="protein sequence ID" value="KAJ2965459.1"/>
    <property type="molecule type" value="Genomic_DNA"/>
</dbReference>
<sequence>MDQEGHRRLSACNKPKHRNLRNFLSLRKLLQSLRPLLEAELISISGKLGLLFANKISANCRQCTACCILRQFLEDPGTDGRRRRNHARRASFAVHHHLALRCASSYHLPNAAGPASQAAQSRHYPPVPAKPACVSLRRSCCVRT</sequence>
<evidence type="ECO:0000313" key="2">
    <source>
        <dbReference type="Proteomes" id="UP001144978"/>
    </source>
</evidence>